<dbReference type="SUPFAM" id="SSF82895">
    <property type="entry name" value="TSP-1 type 1 repeat"/>
    <property type="match status" value="1"/>
</dbReference>
<evidence type="ECO:0000313" key="1">
    <source>
        <dbReference type="EMBL" id="KAL3856446.1"/>
    </source>
</evidence>
<comment type="caution">
    <text evidence="1">The sequence shown here is derived from an EMBL/GenBank/DDBJ whole genome shotgun (WGS) entry which is preliminary data.</text>
</comment>
<feature type="non-terminal residue" evidence="1">
    <location>
        <position position="1"/>
    </location>
</feature>
<accession>A0ABD3V455</accession>
<sequence>GKKSVRIVQWSEWSYVTAAWSEWGLWSACSSTCFGAPGVRIRTHTCPTNPPTCQGEPSELEACAGQFP</sequence>
<dbReference type="InterPro" id="IPR036383">
    <property type="entry name" value="TSP1_rpt_sf"/>
</dbReference>
<dbReference type="EMBL" id="JBJQND010000013">
    <property type="protein sequence ID" value="KAL3856446.1"/>
    <property type="molecule type" value="Genomic_DNA"/>
</dbReference>
<dbReference type="Pfam" id="PF00090">
    <property type="entry name" value="TSP_1"/>
    <property type="match status" value="1"/>
</dbReference>
<reference evidence="1 2" key="1">
    <citation type="submission" date="2024-11" db="EMBL/GenBank/DDBJ databases">
        <title>Chromosome-level genome assembly of the freshwater bivalve Anodonta woodiana.</title>
        <authorList>
            <person name="Chen X."/>
        </authorList>
    </citation>
    <scope>NUCLEOTIDE SEQUENCE [LARGE SCALE GENOMIC DNA]</scope>
    <source>
        <strain evidence="1">MN2024</strain>
        <tissue evidence="1">Gills</tissue>
    </source>
</reference>
<organism evidence="1 2">
    <name type="scientific">Sinanodonta woodiana</name>
    <name type="common">Chinese pond mussel</name>
    <name type="synonym">Anodonta woodiana</name>
    <dbReference type="NCBI Taxonomy" id="1069815"/>
    <lineage>
        <taxon>Eukaryota</taxon>
        <taxon>Metazoa</taxon>
        <taxon>Spiralia</taxon>
        <taxon>Lophotrochozoa</taxon>
        <taxon>Mollusca</taxon>
        <taxon>Bivalvia</taxon>
        <taxon>Autobranchia</taxon>
        <taxon>Heteroconchia</taxon>
        <taxon>Palaeoheterodonta</taxon>
        <taxon>Unionida</taxon>
        <taxon>Unionoidea</taxon>
        <taxon>Unionidae</taxon>
        <taxon>Unioninae</taxon>
        <taxon>Sinanodonta</taxon>
    </lineage>
</organism>
<dbReference type="Proteomes" id="UP001634394">
    <property type="component" value="Unassembled WGS sequence"/>
</dbReference>
<dbReference type="Gene3D" id="2.20.100.10">
    <property type="entry name" value="Thrombospondin type-1 (TSP1) repeat"/>
    <property type="match status" value="1"/>
</dbReference>
<proteinExistence type="predicted"/>
<evidence type="ECO:0000313" key="2">
    <source>
        <dbReference type="Proteomes" id="UP001634394"/>
    </source>
</evidence>
<dbReference type="InterPro" id="IPR000884">
    <property type="entry name" value="TSP1_rpt"/>
</dbReference>
<dbReference type="SMART" id="SM00209">
    <property type="entry name" value="TSP1"/>
    <property type="match status" value="1"/>
</dbReference>
<dbReference type="PRINTS" id="PR01705">
    <property type="entry name" value="TSP1REPEAT"/>
</dbReference>
<protein>
    <submittedName>
        <fullName evidence="1">Uncharacterized protein</fullName>
    </submittedName>
</protein>
<keyword evidence="2" id="KW-1185">Reference proteome</keyword>
<dbReference type="PROSITE" id="PS50092">
    <property type="entry name" value="TSP1"/>
    <property type="match status" value="1"/>
</dbReference>
<name>A0ABD3V455_SINWO</name>
<dbReference type="AlphaFoldDB" id="A0ABD3V455"/>
<feature type="non-terminal residue" evidence="1">
    <location>
        <position position="68"/>
    </location>
</feature>
<gene>
    <name evidence="1" type="ORF">ACJMK2_011203</name>
</gene>